<proteinExistence type="predicted"/>
<sequence length="73" mass="8154">MKKFSISRIHTCSGIFRLIGGIVATEKSVEIEYEKVEFMGTDGWCELDLNSSNANAILSMIQSDIIHHVLTQP</sequence>
<evidence type="ECO:0000313" key="2">
    <source>
        <dbReference type="Proteomes" id="UP000829384"/>
    </source>
</evidence>
<evidence type="ECO:0000313" key="1">
    <source>
        <dbReference type="EMBL" id="MCG9965678.1"/>
    </source>
</evidence>
<reference evidence="1 2" key="1">
    <citation type="submission" date="2020-08" db="EMBL/GenBank/DDBJ databases">
        <title>Whole genome sequence of Shewanella sp strain PS-2.</title>
        <authorList>
            <person name="Das S.K."/>
        </authorList>
    </citation>
    <scope>NUCLEOTIDE SEQUENCE [LARGE SCALE GENOMIC DNA]</scope>
    <source>
        <strain evidence="1 2">PS-2</strain>
    </source>
</reference>
<dbReference type="Proteomes" id="UP000829384">
    <property type="component" value="Unassembled WGS sequence"/>
</dbReference>
<keyword evidence="2" id="KW-1185">Reference proteome</keyword>
<accession>A0ABS9R1I7</accession>
<gene>
    <name evidence="1" type="ORF">H9J30_17405</name>
</gene>
<comment type="caution">
    <text evidence="1">The sequence shown here is derived from an EMBL/GenBank/DDBJ whole genome shotgun (WGS) entry which is preliminary data.</text>
</comment>
<dbReference type="EMBL" id="JACSDI010000017">
    <property type="protein sequence ID" value="MCG9965678.1"/>
    <property type="molecule type" value="Genomic_DNA"/>
</dbReference>
<protein>
    <submittedName>
        <fullName evidence="1">Uncharacterized protein</fullName>
    </submittedName>
</protein>
<name>A0ABS9R1I7_9GAMM</name>
<dbReference type="RefSeq" id="WP_240132165.1">
    <property type="nucleotide sequence ID" value="NZ_JACSDI010000017.1"/>
</dbReference>
<organism evidence="1 2">
    <name type="scientific">Shewanella cutis</name>
    <dbReference type="NCBI Taxonomy" id="2766780"/>
    <lineage>
        <taxon>Bacteria</taxon>
        <taxon>Pseudomonadati</taxon>
        <taxon>Pseudomonadota</taxon>
        <taxon>Gammaproteobacteria</taxon>
        <taxon>Alteromonadales</taxon>
        <taxon>Shewanellaceae</taxon>
        <taxon>Shewanella</taxon>
    </lineage>
</organism>